<accession>A0A7K3WVQ1</accession>
<dbReference type="Proteomes" id="UP000486602">
    <property type="component" value="Unassembled WGS sequence"/>
</dbReference>
<keyword evidence="4" id="KW-0472">Membrane</keyword>
<evidence type="ECO:0000256" key="1">
    <source>
        <dbReference type="ARBA" id="ARBA00022737"/>
    </source>
</evidence>
<keyword evidence="8" id="KW-1185">Reference proteome</keyword>
<keyword evidence="5" id="KW-0732">Signal</keyword>
<feature type="transmembrane region" description="Helical" evidence="4">
    <location>
        <begin position="1059"/>
        <end position="1079"/>
    </location>
</feature>
<dbReference type="EMBL" id="JAAGVY010000041">
    <property type="protein sequence ID" value="NEN25131.1"/>
    <property type="molecule type" value="Genomic_DNA"/>
</dbReference>
<reference evidence="7 8" key="1">
    <citation type="submission" date="2020-02" db="EMBL/GenBank/DDBJ databases">
        <title>Out from the shadows clarifying the taxonomy of the family Cryomorphaceae and related taxa by utilizing the GTDB taxonomic framework.</title>
        <authorList>
            <person name="Bowman J.P."/>
        </authorList>
    </citation>
    <scope>NUCLEOTIDE SEQUENCE [LARGE SCALE GENOMIC DNA]</scope>
    <source>
        <strain evidence="7 8">QSSC 1-22</strain>
    </source>
</reference>
<dbReference type="InterPro" id="IPR011990">
    <property type="entry name" value="TPR-like_helical_dom_sf"/>
</dbReference>
<dbReference type="SMART" id="SM00028">
    <property type="entry name" value="TPR"/>
    <property type="match status" value="6"/>
</dbReference>
<dbReference type="PROSITE" id="PS50005">
    <property type="entry name" value="TPR"/>
    <property type="match status" value="1"/>
</dbReference>
<dbReference type="Pfam" id="PF13424">
    <property type="entry name" value="TPR_12"/>
    <property type="match status" value="2"/>
</dbReference>
<dbReference type="Gene3D" id="1.25.40.10">
    <property type="entry name" value="Tetratricopeptide repeat domain"/>
    <property type="match status" value="2"/>
</dbReference>
<evidence type="ECO:0000256" key="2">
    <source>
        <dbReference type="ARBA" id="ARBA00022803"/>
    </source>
</evidence>
<dbReference type="PANTHER" id="PTHR45641">
    <property type="entry name" value="TETRATRICOPEPTIDE REPEAT PROTEIN (AFU_ORTHOLOGUE AFUA_6G03870)"/>
    <property type="match status" value="1"/>
</dbReference>
<evidence type="ECO:0000313" key="7">
    <source>
        <dbReference type="EMBL" id="NEN25131.1"/>
    </source>
</evidence>
<protein>
    <submittedName>
        <fullName evidence="7">CHAT domain-containing protein</fullName>
    </submittedName>
</protein>
<dbReference type="InterPro" id="IPR024983">
    <property type="entry name" value="CHAT_dom"/>
</dbReference>
<feature type="chain" id="PRO_5029844090" evidence="5">
    <location>
        <begin position="20"/>
        <end position="1090"/>
    </location>
</feature>
<organism evidence="7 8">
    <name type="scientific">Cryomorpha ignava</name>
    <dbReference type="NCBI Taxonomy" id="101383"/>
    <lineage>
        <taxon>Bacteria</taxon>
        <taxon>Pseudomonadati</taxon>
        <taxon>Bacteroidota</taxon>
        <taxon>Flavobacteriia</taxon>
        <taxon>Flavobacteriales</taxon>
        <taxon>Cryomorphaceae</taxon>
        <taxon>Cryomorpha</taxon>
    </lineage>
</organism>
<evidence type="ECO:0000256" key="5">
    <source>
        <dbReference type="SAM" id="SignalP"/>
    </source>
</evidence>
<feature type="signal peptide" evidence="5">
    <location>
        <begin position="1"/>
        <end position="19"/>
    </location>
</feature>
<evidence type="ECO:0000256" key="3">
    <source>
        <dbReference type="PROSITE-ProRule" id="PRU00339"/>
    </source>
</evidence>
<sequence length="1090" mass="124023">MYRFLAVILLVMIPFISSGQNTGDKLRTEFNQQYDSGRYEEALQKANALIAYWKAQNQIDSTAFYQYRHAHTLGVMGMPTESVEESGKLIAKLEGNQALPSFTGGLYFTYGSNLLYLSEFSKAKEMLNKSIAFEGARLTPDTLILAKATEWKGLVCIYTDELDQSRRLVEEALQLRYAIFDSTAKEIAYNLNSLASVYDEMGLKAEAGKAYEEAYRILQMHLPADHPQLLSVASNLSIIKSDMGQISEALALLENAIAIHEKQHAAYSLMNEYHNMGSIYSMLEDYDRARIYLSKGLNLADSLLPNPHFYRANMYDGLGGCWYAQGNYMKADSLFYLSLQQREAMEEKSEVDLAQSTFNLAMTAQDRKDTARARNYYQESYEKRHAVLGINHPKTANSLYGLADIEWALGNHADALDKYRTCLNIYSATVTDQHQWTLENNLHLAERFYEINEPDSTSRYIQKSWEAICNPKTKPLNIQKLSQYPVAYVDPFVLKLIDFHLSTLLSKKHLITENSFEEGVEVMKTMDGLMEQLWPLLNFENENNSLLPLIKDIYREGVLLAGLKPNAAENTGLYLNSLEQSRSASIRSALQNRHAMRYANVPDSVVEQDRQLREELRFAQAKARDQQDEYWNKLRFETVNRWRSYQKMLHETYPEWYEVRYAPTIPSIEEVQKNLTKSKSSLVAYFDADTALVVMIADSRNFKSTLLHLPASWQDSVRTYRTLIEERADAMRIASLSYYLYSLLWQPIEENLKSRVEIIPDGILNYLNFETLISSLPTGVDFENWEWLLKKHTFILRNSLPGKIQEDRKDKNNQLIKGLQYEDDKTTGTGILAIAPGFSDELKTSYRDALPENTAADTIFTNWVQTPWSVEFAEELKTRGKVLTGSDATEKSFRENAATAGILHFGTHARLQDANPLMSYLALTPTAGSDDDGYLYAYELYNQPLHANLSVLTACETGLGAYREGDGVMSLAHAFQYAGCPNVVYSLWQIDDKQSTWIIKSFYEYIEDDMAYADALRQAKLDYLENHGGELSAPYYWGGVVITGEDGKIQKSPSLIASYAWPVGLAMGAMGLLVFYSMARKRNNTIKNAV</sequence>
<keyword evidence="2 3" id="KW-0802">TPR repeat</keyword>
<keyword evidence="4" id="KW-0812">Transmembrane</keyword>
<dbReference type="SUPFAM" id="SSF81901">
    <property type="entry name" value="HCP-like"/>
    <property type="match status" value="1"/>
</dbReference>
<proteinExistence type="predicted"/>
<name>A0A7K3WVQ1_9FLAO</name>
<dbReference type="Pfam" id="PF12770">
    <property type="entry name" value="CHAT"/>
    <property type="match status" value="1"/>
</dbReference>
<evidence type="ECO:0000259" key="6">
    <source>
        <dbReference type="Pfam" id="PF12770"/>
    </source>
</evidence>
<evidence type="ECO:0000313" key="8">
    <source>
        <dbReference type="Proteomes" id="UP000486602"/>
    </source>
</evidence>
<dbReference type="RefSeq" id="WP_163286589.1">
    <property type="nucleotide sequence ID" value="NZ_JAAGVY010000041.1"/>
</dbReference>
<gene>
    <name evidence="7" type="ORF">G3O08_16645</name>
</gene>
<evidence type="ECO:0000256" key="4">
    <source>
        <dbReference type="SAM" id="Phobius"/>
    </source>
</evidence>
<keyword evidence="1" id="KW-0677">Repeat</keyword>
<feature type="domain" description="CHAT" evidence="6">
    <location>
        <begin position="740"/>
        <end position="1044"/>
    </location>
</feature>
<dbReference type="AlphaFoldDB" id="A0A7K3WVQ1"/>
<dbReference type="Pfam" id="PF13374">
    <property type="entry name" value="TPR_10"/>
    <property type="match status" value="1"/>
</dbReference>
<comment type="caution">
    <text evidence="7">The sequence shown here is derived from an EMBL/GenBank/DDBJ whole genome shotgun (WGS) entry which is preliminary data.</text>
</comment>
<dbReference type="InterPro" id="IPR019734">
    <property type="entry name" value="TPR_rpt"/>
</dbReference>
<feature type="repeat" description="TPR" evidence="3">
    <location>
        <begin position="270"/>
        <end position="303"/>
    </location>
</feature>
<keyword evidence="4" id="KW-1133">Transmembrane helix</keyword>
<dbReference type="SUPFAM" id="SSF48452">
    <property type="entry name" value="TPR-like"/>
    <property type="match status" value="2"/>
</dbReference>
<dbReference type="PANTHER" id="PTHR45641:SF19">
    <property type="entry name" value="NEPHROCYSTIN-3"/>
    <property type="match status" value="1"/>
</dbReference>